<proteinExistence type="predicted"/>
<evidence type="ECO:0000313" key="2">
    <source>
        <dbReference type="Proteomes" id="UP000226079"/>
    </source>
</evidence>
<dbReference type="RefSeq" id="WP_098461708.1">
    <property type="nucleotide sequence ID" value="NZ_PDJC01000001.1"/>
</dbReference>
<sequence length="149" mass="16096">MNQTTTVRAALSWLAIAGPSPWHRFQLGTALGLRPVFLLTGPSAQGGRAPLLRTDDQLRTWAYAFSQAGRPERAGWLAELRATRLRSQLGVDLLAWAERYGVGVVLDEGTPLRFAIPAEQVQAYRVAAEYTGIAAARGLAGAEPLQRSA</sequence>
<keyword evidence="2" id="KW-1185">Reference proteome</keyword>
<protein>
    <submittedName>
        <fullName evidence="1">Uncharacterized protein</fullName>
    </submittedName>
</protein>
<dbReference type="AlphaFoldDB" id="A0A2A9CVA3"/>
<dbReference type="Proteomes" id="UP000226079">
    <property type="component" value="Unassembled WGS sequence"/>
</dbReference>
<name>A0A2A9CVA3_9ACTN</name>
<evidence type="ECO:0000313" key="1">
    <source>
        <dbReference type="EMBL" id="PFG18343.1"/>
    </source>
</evidence>
<organism evidence="1 2">
    <name type="scientific">Propionicimonas paludicola</name>
    <dbReference type="NCBI Taxonomy" id="185243"/>
    <lineage>
        <taxon>Bacteria</taxon>
        <taxon>Bacillati</taxon>
        <taxon>Actinomycetota</taxon>
        <taxon>Actinomycetes</taxon>
        <taxon>Propionibacteriales</taxon>
        <taxon>Nocardioidaceae</taxon>
        <taxon>Propionicimonas</taxon>
    </lineage>
</organism>
<accession>A0A2A9CVA3</accession>
<gene>
    <name evidence="1" type="ORF">ATK74_2927</name>
</gene>
<reference evidence="1 2" key="1">
    <citation type="submission" date="2017-10" db="EMBL/GenBank/DDBJ databases">
        <title>Sequencing the genomes of 1000 actinobacteria strains.</title>
        <authorList>
            <person name="Klenk H.-P."/>
        </authorList>
    </citation>
    <scope>NUCLEOTIDE SEQUENCE [LARGE SCALE GENOMIC DNA]</scope>
    <source>
        <strain evidence="1 2">DSM 15597</strain>
    </source>
</reference>
<comment type="caution">
    <text evidence="1">The sequence shown here is derived from an EMBL/GenBank/DDBJ whole genome shotgun (WGS) entry which is preliminary data.</text>
</comment>
<dbReference type="EMBL" id="PDJC01000001">
    <property type="protein sequence ID" value="PFG18343.1"/>
    <property type="molecule type" value="Genomic_DNA"/>
</dbReference>